<proteinExistence type="predicted"/>
<name>A0A545TW19_9GAMM</name>
<dbReference type="EMBL" id="VIKS01000016">
    <property type="protein sequence ID" value="TQV81413.1"/>
    <property type="molecule type" value="Genomic_DNA"/>
</dbReference>
<keyword evidence="1" id="KW-0732">Signal</keyword>
<protein>
    <submittedName>
        <fullName evidence="2">Uncharacterized protein</fullName>
    </submittedName>
</protein>
<dbReference type="OrthoDB" id="9826356at2"/>
<dbReference type="Proteomes" id="UP000315439">
    <property type="component" value="Unassembled WGS sequence"/>
</dbReference>
<reference evidence="2 3" key="1">
    <citation type="submission" date="2019-07" db="EMBL/GenBank/DDBJ databases">
        <title>Draft genome for Aliikangiella sp. M105.</title>
        <authorList>
            <person name="Wang G."/>
        </authorList>
    </citation>
    <scope>NUCLEOTIDE SEQUENCE [LARGE SCALE GENOMIC DNA]</scope>
    <source>
        <strain evidence="2 3">M105</strain>
    </source>
</reference>
<evidence type="ECO:0000313" key="3">
    <source>
        <dbReference type="Proteomes" id="UP000315439"/>
    </source>
</evidence>
<keyword evidence="3" id="KW-1185">Reference proteome</keyword>
<dbReference type="AlphaFoldDB" id="A0A545TW19"/>
<feature type="signal peptide" evidence="1">
    <location>
        <begin position="1"/>
        <end position="44"/>
    </location>
</feature>
<gene>
    <name evidence="2" type="ORF">FLL46_25010</name>
</gene>
<sequence length="362" mass="41231">MKAEYLVRIAINSANLNLFRRQSKSQLGLVLKIALLFCSSAAFAQQENEINLNARYFEYQQAAMFSHLQWPESLTKISVNLLPIKNYSGIPIEQRDERPEYFYHGKLPLAMNNIFRDATLASRYFVPTNNKADYQMELILDSYQLPFQYAPDDQWWKKLHGQADRWLQTPKNASITMTIKITSGNKKIKPWMEKVQMMLSNCDLNTLPQPQSWMNNRDQITQNYLSTTPGQTFLAAANFLILKSINRIHQQPLLGQIKHKHGSTLHLISNETNFTMGETLKVYYQDADNGKSGLSAGTIKVINTDRNHAIAYPVTLRADHLKVGDWVELKSPAPYSKPLSKFRSASQCAEVVVAEVADANEG</sequence>
<evidence type="ECO:0000313" key="2">
    <source>
        <dbReference type="EMBL" id="TQV81413.1"/>
    </source>
</evidence>
<comment type="caution">
    <text evidence="2">The sequence shown here is derived from an EMBL/GenBank/DDBJ whole genome shotgun (WGS) entry which is preliminary data.</text>
</comment>
<feature type="chain" id="PRO_5021942271" evidence="1">
    <location>
        <begin position="45"/>
        <end position="362"/>
    </location>
</feature>
<organism evidence="2 3">
    <name type="scientific">Aliikangiella coralliicola</name>
    <dbReference type="NCBI Taxonomy" id="2592383"/>
    <lineage>
        <taxon>Bacteria</taxon>
        <taxon>Pseudomonadati</taxon>
        <taxon>Pseudomonadota</taxon>
        <taxon>Gammaproteobacteria</taxon>
        <taxon>Oceanospirillales</taxon>
        <taxon>Pleioneaceae</taxon>
        <taxon>Aliikangiella</taxon>
    </lineage>
</organism>
<evidence type="ECO:0000256" key="1">
    <source>
        <dbReference type="SAM" id="SignalP"/>
    </source>
</evidence>
<accession>A0A545TW19</accession>